<keyword evidence="4" id="KW-0804">Transcription</keyword>
<dbReference type="EMBL" id="JAHDYR010000053">
    <property type="protein sequence ID" value="KAG9391423.1"/>
    <property type="molecule type" value="Genomic_DNA"/>
</dbReference>
<evidence type="ECO:0000313" key="6">
    <source>
        <dbReference type="EMBL" id="KAG9391423.1"/>
    </source>
</evidence>
<dbReference type="Proteomes" id="UP000717585">
    <property type="component" value="Unassembled WGS sequence"/>
</dbReference>
<sequence length="271" mass="30815">MADTTPSEDENKKKQIAELQRKLYEKYSKSITSQIESIMQNESPELVAMVDDATSEHEREMAVLELAQKVDIEAHMKAYMAERRAIDDDYETARNQVKNVVLQQINESRRAYADELHKYSFRKALPEVPIKATAEEEAPRRRSTRSTTKSYKEWVSIDPFPQTEIREDLKAIRSGEPDLDAIEKLVYITSDKRGLDLMACGQRFSRGDSIIVTQLRETVGGPDTDPVSYPGQIVTVAQDYVFVRTVDQDKLKFSIPAVRAGLVLVQKVIEG</sequence>
<keyword evidence="3" id="KW-0805">Transcription regulation</keyword>
<reference evidence="6" key="1">
    <citation type="submission" date="2021-05" db="EMBL/GenBank/DDBJ databases">
        <title>A free-living protist that lacks canonical eukaryotic 1 DNA replication and segregation systems.</title>
        <authorList>
            <person name="Salas-Leiva D.E."/>
            <person name="Tromer E.C."/>
            <person name="Curtis B.A."/>
            <person name="Jerlstrom-Hultqvist J."/>
            <person name="Kolisko M."/>
            <person name="Yi Z."/>
            <person name="Salas-Leiva J.S."/>
            <person name="Gallot-Lavallee L."/>
            <person name="Kops G.J.P.L."/>
            <person name="Archibald J.M."/>
            <person name="Simpson A.G.B."/>
            <person name="Roger A.J."/>
        </authorList>
    </citation>
    <scope>NUCLEOTIDE SEQUENCE</scope>
    <source>
        <strain evidence="6">BICM</strain>
    </source>
</reference>
<evidence type="ECO:0000256" key="4">
    <source>
        <dbReference type="ARBA" id="ARBA00023163"/>
    </source>
</evidence>
<keyword evidence="7" id="KW-1185">Reference proteome</keyword>
<keyword evidence="5" id="KW-0539">Nucleus</keyword>
<evidence type="ECO:0000256" key="2">
    <source>
        <dbReference type="ARBA" id="ARBA00022491"/>
    </source>
</evidence>
<comment type="caution">
    <text evidence="6">The sequence shown here is derived from an EMBL/GenBank/DDBJ whole genome shotgun (WGS) entry which is preliminary data.</text>
</comment>
<gene>
    <name evidence="6" type="ORF">J8273_6183</name>
</gene>
<keyword evidence="2" id="KW-0678">Repressor</keyword>
<dbReference type="Pfam" id="PF08598">
    <property type="entry name" value="Sds3"/>
    <property type="match status" value="1"/>
</dbReference>
<dbReference type="GO" id="GO:0005654">
    <property type="term" value="C:nucleoplasm"/>
    <property type="evidence" value="ECO:0007669"/>
    <property type="project" value="UniProtKB-ARBA"/>
</dbReference>
<organism evidence="6 7">
    <name type="scientific">Carpediemonas membranifera</name>
    <dbReference type="NCBI Taxonomy" id="201153"/>
    <lineage>
        <taxon>Eukaryota</taxon>
        <taxon>Metamonada</taxon>
        <taxon>Carpediemonas-like organisms</taxon>
        <taxon>Carpediemonas</taxon>
    </lineage>
</organism>
<comment type="subcellular location">
    <subcellularLocation>
        <location evidence="1">Nucleus</location>
    </subcellularLocation>
</comment>
<protein>
    <submittedName>
        <fullName evidence="6">Sds3-like</fullName>
    </submittedName>
</protein>
<proteinExistence type="predicted"/>
<dbReference type="GO" id="GO:0010468">
    <property type="term" value="P:regulation of gene expression"/>
    <property type="evidence" value="ECO:0007669"/>
    <property type="project" value="UniProtKB-ARBA"/>
</dbReference>
<evidence type="ECO:0000256" key="5">
    <source>
        <dbReference type="ARBA" id="ARBA00023242"/>
    </source>
</evidence>
<accession>A0A8J6AQS2</accession>
<evidence type="ECO:0000256" key="3">
    <source>
        <dbReference type="ARBA" id="ARBA00023015"/>
    </source>
</evidence>
<name>A0A8J6AQS2_9EUKA</name>
<dbReference type="AlphaFoldDB" id="A0A8J6AQS2"/>
<dbReference type="InterPro" id="IPR013907">
    <property type="entry name" value="Sds3"/>
</dbReference>
<evidence type="ECO:0000256" key="1">
    <source>
        <dbReference type="ARBA" id="ARBA00004123"/>
    </source>
</evidence>
<evidence type="ECO:0000313" key="7">
    <source>
        <dbReference type="Proteomes" id="UP000717585"/>
    </source>
</evidence>